<keyword evidence="2" id="KW-1185">Reference proteome</keyword>
<reference evidence="1 2" key="1">
    <citation type="submission" date="2020-04" db="EMBL/GenBank/DDBJ databases">
        <title>Acinetobacter Taxon 24.</title>
        <authorList>
            <person name="Nemec A."/>
            <person name="Radolfova-Krizova L."/>
            <person name="Higgins P.G."/>
            <person name="Spanelova P."/>
        </authorList>
    </citation>
    <scope>NUCLEOTIDE SEQUENCE [LARGE SCALE GENOMIC DNA]</scope>
    <source>
        <strain evidence="1 2">ANC 4279</strain>
    </source>
</reference>
<comment type="caution">
    <text evidence="1">The sequence shown here is derived from an EMBL/GenBank/DDBJ whole genome shotgun (WGS) entry which is preliminary data.</text>
</comment>
<protein>
    <submittedName>
        <fullName evidence="1">Uncharacterized protein</fullName>
    </submittedName>
</protein>
<sequence length="335" mass="39028">MLLLGCQKHEPQPIPEQLQKQSQQDETVDLSLLCKNIEKNMAEINAERTTFALEQINQDLKLCLPLSTFAEQQHLLALSNQMYNNFLTVDRTPPQQVAFEAYAFDLSQHPTIQQSHFEQLTLRDQYLLKHKGQAYIELFDAGKGLVNYRRSPEYLAKIFAPYMPRAEQVFIENLATQNMMPVFVEDTLMIEPHEIATRALFWEEYLNQYPKSSYRKDAEYLLQMYTLFLFKGMNDSPVSDTYTDKYAIQSSSMDEIEKLARVKNSYLALQATKFLQFIQLSEQQRLKEIPVQLSPKEQQSMSENQLSLKQLDQYLGLQNLNRSKTRDCFSDAVCL</sequence>
<evidence type="ECO:0000313" key="2">
    <source>
        <dbReference type="Proteomes" id="UP000546536"/>
    </source>
</evidence>
<dbReference type="Proteomes" id="UP000546536">
    <property type="component" value="Unassembled WGS sequence"/>
</dbReference>
<dbReference type="EMBL" id="JABERG010000004">
    <property type="protein sequence ID" value="NNH87032.1"/>
    <property type="molecule type" value="Genomic_DNA"/>
</dbReference>
<proteinExistence type="predicted"/>
<evidence type="ECO:0000313" key="1">
    <source>
        <dbReference type="EMBL" id="NNH87032.1"/>
    </source>
</evidence>
<accession>A0ABX1V5E3</accession>
<organism evidence="1 2">
    <name type="scientific">Acinetobacter terrae</name>
    <dbReference type="NCBI Taxonomy" id="2731247"/>
    <lineage>
        <taxon>Bacteria</taxon>
        <taxon>Pseudomonadati</taxon>
        <taxon>Pseudomonadota</taxon>
        <taxon>Gammaproteobacteria</taxon>
        <taxon>Moraxellales</taxon>
        <taxon>Moraxellaceae</taxon>
        <taxon>Acinetobacter</taxon>
        <taxon>Acinetobacter Taxon 24</taxon>
    </lineage>
</organism>
<name>A0ABX1V5E3_9GAMM</name>
<gene>
    <name evidence="1" type="ORF">HLH13_04745</name>
</gene>